<dbReference type="PANTHER" id="PTHR43249">
    <property type="entry name" value="UDP-N-ACETYL-2-AMINO-2-DEOXY-D-GLUCURONATE OXIDASE"/>
    <property type="match status" value="1"/>
</dbReference>
<proteinExistence type="predicted"/>
<protein>
    <submittedName>
        <fullName evidence="3">Gfo/Idh/MocA family oxidoreductase</fullName>
    </submittedName>
</protein>
<dbReference type="AlphaFoldDB" id="A0AAW8TXA5"/>
<dbReference type="GO" id="GO:0000166">
    <property type="term" value="F:nucleotide binding"/>
    <property type="evidence" value="ECO:0007669"/>
    <property type="project" value="InterPro"/>
</dbReference>
<accession>A0AAW8TXA5</accession>
<feature type="domain" description="GFO/IDH/MocA-like oxidoreductase" evidence="2">
    <location>
        <begin position="139"/>
        <end position="253"/>
    </location>
</feature>
<sequence length="355" mass="40697">MKQLTVIGLGNMGMKYLRDLATRPFSGWQVSGQTTSPEKVDRLQAEFPGMTVYQSFDEVIANPEVTAVLIATPNRFHFSMAKAFLNAGKHVLLEKPAALSISEIQELTDLANKQHLVCDVMFQTRFSPAFQWLKQHLPELGDLQRFHWEVPQYYRPQSYFTEGNWTGTWEKDGGGILLNQAIHQLDLVNFLFGLPEKLVSQVSFGRYREIEVEDEAALLLKYRDGLLGTFVASLNEPLGQERLEIIGEKGSFRYEGQQLTWQTQEQTTTITFTNNDQRRKSHRAVIEHFLQEITESGTESRAERASSGIPVSENQKDFQLIHGALLSTWEERWVELPIDGKQFMEKFAEHTKNLR</sequence>
<reference evidence="3" key="1">
    <citation type="submission" date="2023-03" db="EMBL/GenBank/DDBJ databases">
        <authorList>
            <person name="Shen W."/>
            <person name="Cai J."/>
        </authorList>
    </citation>
    <scope>NUCLEOTIDE SEQUENCE</scope>
    <source>
        <strain evidence="3">B226-2</strain>
    </source>
</reference>
<organism evidence="3 4">
    <name type="scientific">Enterococcus asini</name>
    <dbReference type="NCBI Taxonomy" id="57732"/>
    <lineage>
        <taxon>Bacteria</taxon>
        <taxon>Bacillati</taxon>
        <taxon>Bacillota</taxon>
        <taxon>Bacilli</taxon>
        <taxon>Lactobacillales</taxon>
        <taxon>Enterococcaceae</taxon>
        <taxon>Enterococcus</taxon>
    </lineage>
</organism>
<dbReference type="Gene3D" id="3.40.50.720">
    <property type="entry name" value="NAD(P)-binding Rossmann-like Domain"/>
    <property type="match status" value="1"/>
</dbReference>
<dbReference type="Pfam" id="PF22725">
    <property type="entry name" value="GFO_IDH_MocA_C3"/>
    <property type="match status" value="1"/>
</dbReference>
<dbReference type="Gene3D" id="3.30.360.10">
    <property type="entry name" value="Dihydrodipicolinate Reductase, domain 2"/>
    <property type="match status" value="1"/>
</dbReference>
<dbReference type="SUPFAM" id="SSF51735">
    <property type="entry name" value="NAD(P)-binding Rossmann-fold domains"/>
    <property type="match status" value="1"/>
</dbReference>
<dbReference type="InterPro" id="IPR055170">
    <property type="entry name" value="GFO_IDH_MocA-like_dom"/>
</dbReference>
<evidence type="ECO:0000313" key="4">
    <source>
        <dbReference type="Proteomes" id="UP001256711"/>
    </source>
</evidence>
<feature type="domain" description="Gfo/Idh/MocA-like oxidoreductase N-terminal" evidence="1">
    <location>
        <begin position="5"/>
        <end position="120"/>
    </location>
</feature>
<comment type="caution">
    <text evidence="3">The sequence shown here is derived from an EMBL/GenBank/DDBJ whole genome shotgun (WGS) entry which is preliminary data.</text>
</comment>
<evidence type="ECO:0000259" key="1">
    <source>
        <dbReference type="Pfam" id="PF01408"/>
    </source>
</evidence>
<gene>
    <name evidence="3" type="ORF">P7H43_00890</name>
</gene>
<dbReference type="Pfam" id="PF01408">
    <property type="entry name" value="GFO_IDH_MocA"/>
    <property type="match status" value="1"/>
</dbReference>
<dbReference type="EMBL" id="JARQBJ010000001">
    <property type="protein sequence ID" value="MDT2809052.1"/>
    <property type="molecule type" value="Genomic_DNA"/>
</dbReference>
<evidence type="ECO:0000259" key="2">
    <source>
        <dbReference type="Pfam" id="PF22725"/>
    </source>
</evidence>
<dbReference type="InterPro" id="IPR052515">
    <property type="entry name" value="Gfo/Idh/MocA_Oxidoreductase"/>
</dbReference>
<dbReference type="SUPFAM" id="SSF55347">
    <property type="entry name" value="Glyceraldehyde-3-phosphate dehydrogenase-like, C-terminal domain"/>
    <property type="match status" value="1"/>
</dbReference>
<evidence type="ECO:0000313" key="3">
    <source>
        <dbReference type="EMBL" id="MDT2809052.1"/>
    </source>
</evidence>
<dbReference type="Proteomes" id="UP001256711">
    <property type="component" value="Unassembled WGS sequence"/>
</dbReference>
<dbReference type="InterPro" id="IPR000683">
    <property type="entry name" value="Gfo/Idh/MocA-like_OxRdtase_N"/>
</dbReference>
<name>A0AAW8TXA5_9ENTE</name>
<dbReference type="PANTHER" id="PTHR43249:SF1">
    <property type="entry name" value="D-GLUCOSIDE 3-DEHYDROGENASE"/>
    <property type="match status" value="1"/>
</dbReference>
<dbReference type="InterPro" id="IPR036291">
    <property type="entry name" value="NAD(P)-bd_dom_sf"/>
</dbReference>
<dbReference type="RefSeq" id="WP_278529555.1">
    <property type="nucleotide sequence ID" value="NZ_CAJJLU010000001.1"/>
</dbReference>